<sequence>MVQYPLNGRPTAFWRGDWYVGKGVACATLRVGPDPDHVIRVLNTHTHAPYEKEPDDSYVCHRTAQAWHMAKLLAADGRHLVIALRLTGWD</sequence>
<accession>T5AHA3</accession>
<dbReference type="eggNOG" id="KOG3873">
    <property type="taxonomic scope" value="Eukaryota"/>
</dbReference>
<dbReference type="OrthoDB" id="387657at2759"/>
<dbReference type="AlphaFoldDB" id="T5AHA3"/>
<organism evidence="1 2">
    <name type="scientific">Ophiocordyceps sinensis (strain Co18 / CGMCC 3.14243)</name>
    <name type="common">Yarsagumba caterpillar fungus</name>
    <name type="synonym">Hirsutella sinensis</name>
    <dbReference type="NCBI Taxonomy" id="911162"/>
    <lineage>
        <taxon>Eukaryota</taxon>
        <taxon>Fungi</taxon>
        <taxon>Dikarya</taxon>
        <taxon>Ascomycota</taxon>
        <taxon>Pezizomycotina</taxon>
        <taxon>Sordariomycetes</taxon>
        <taxon>Hypocreomycetidae</taxon>
        <taxon>Hypocreales</taxon>
        <taxon>Ophiocordycipitaceae</taxon>
        <taxon>Ophiocordyceps</taxon>
    </lineage>
</organism>
<dbReference type="InterPro" id="IPR036691">
    <property type="entry name" value="Endo/exonu/phosph_ase_sf"/>
</dbReference>
<dbReference type="SUPFAM" id="SSF56219">
    <property type="entry name" value="DNase I-like"/>
    <property type="match status" value="1"/>
</dbReference>
<gene>
    <name evidence="1" type="ORF">OCS_02491</name>
</gene>
<evidence type="ECO:0000313" key="1">
    <source>
        <dbReference type="EMBL" id="EQL01791.1"/>
    </source>
</evidence>
<dbReference type="Gene3D" id="3.60.10.10">
    <property type="entry name" value="Endonuclease/exonuclease/phosphatase"/>
    <property type="match status" value="1"/>
</dbReference>
<name>T5AHA3_OPHSC</name>
<dbReference type="HOGENOM" id="CLU_2441445_0_0_1"/>
<evidence type="ECO:0000313" key="2">
    <source>
        <dbReference type="Proteomes" id="UP000019374"/>
    </source>
</evidence>
<proteinExistence type="predicted"/>
<dbReference type="Proteomes" id="UP000019374">
    <property type="component" value="Unassembled WGS sequence"/>
</dbReference>
<protein>
    <submittedName>
        <fullName evidence="1">DNase I-like protein</fullName>
    </submittedName>
</protein>
<reference evidence="1 2" key="1">
    <citation type="journal article" date="2013" name="Chin. Sci. Bull.">
        <title>Genome survey uncovers the secrets of sex and lifestyle in caterpillar fungus.</title>
        <authorList>
            <person name="Hu X."/>
            <person name="Zhang Y."/>
            <person name="Xiao G."/>
            <person name="Zheng P."/>
            <person name="Xia Y."/>
            <person name="Zhang X."/>
            <person name="St Leger R.J."/>
            <person name="Liu X."/>
            <person name="Wang C."/>
        </authorList>
    </citation>
    <scope>NUCLEOTIDE SEQUENCE [LARGE SCALE GENOMIC DNA]</scope>
    <source>
        <strain evidence="2">Co18 / CGMCC 3.14243</strain>
        <tissue evidence="1">Fruit-body</tissue>
    </source>
</reference>
<dbReference type="EMBL" id="KE652419">
    <property type="protein sequence ID" value="EQL01791.1"/>
    <property type="molecule type" value="Genomic_DNA"/>
</dbReference>